<keyword evidence="3" id="KW-0862">Zinc</keyword>
<dbReference type="Gene3D" id="6.10.140.2220">
    <property type="match status" value="1"/>
</dbReference>
<dbReference type="InterPro" id="IPR002893">
    <property type="entry name" value="Znf_MYND"/>
</dbReference>
<sequence>MMATKEVRLAGAPNNIACSNFMCQGQSFSVDKLKLCARCKSVYYCSQACQKSNWKARHKQYCKA</sequence>
<dbReference type="GO" id="GO:0008270">
    <property type="term" value="F:zinc ion binding"/>
    <property type="evidence" value="ECO:0007669"/>
    <property type="project" value="UniProtKB-KW"/>
</dbReference>
<evidence type="ECO:0000313" key="7">
    <source>
        <dbReference type="Proteomes" id="UP000807025"/>
    </source>
</evidence>
<gene>
    <name evidence="6" type="ORF">BDN71DRAFT_980502</name>
</gene>
<dbReference type="PROSITE" id="PS50865">
    <property type="entry name" value="ZF_MYND_2"/>
    <property type="match status" value="1"/>
</dbReference>
<evidence type="ECO:0000256" key="3">
    <source>
        <dbReference type="ARBA" id="ARBA00022833"/>
    </source>
</evidence>
<reference evidence="6" key="1">
    <citation type="submission" date="2020-11" db="EMBL/GenBank/DDBJ databases">
        <authorList>
            <consortium name="DOE Joint Genome Institute"/>
            <person name="Ahrendt S."/>
            <person name="Riley R."/>
            <person name="Andreopoulos W."/>
            <person name="Labutti K."/>
            <person name="Pangilinan J."/>
            <person name="Ruiz-Duenas F.J."/>
            <person name="Barrasa J.M."/>
            <person name="Sanchez-Garcia M."/>
            <person name="Camarero S."/>
            <person name="Miyauchi S."/>
            <person name="Serrano A."/>
            <person name="Linde D."/>
            <person name="Babiker R."/>
            <person name="Drula E."/>
            <person name="Ayuso-Fernandez I."/>
            <person name="Pacheco R."/>
            <person name="Padilla G."/>
            <person name="Ferreira P."/>
            <person name="Barriuso J."/>
            <person name="Kellner H."/>
            <person name="Castanera R."/>
            <person name="Alfaro M."/>
            <person name="Ramirez L."/>
            <person name="Pisabarro A.G."/>
            <person name="Kuo A."/>
            <person name="Tritt A."/>
            <person name="Lipzen A."/>
            <person name="He G."/>
            <person name="Yan M."/>
            <person name="Ng V."/>
            <person name="Cullen D."/>
            <person name="Martin F."/>
            <person name="Rosso M.-N."/>
            <person name="Henrissat B."/>
            <person name="Hibbett D."/>
            <person name="Martinez A.T."/>
            <person name="Grigoriev I.V."/>
        </authorList>
    </citation>
    <scope>NUCLEOTIDE SEQUENCE</scope>
    <source>
        <strain evidence="6">ATCC 90797</strain>
    </source>
</reference>
<evidence type="ECO:0000256" key="1">
    <source>
        <dbReference type="ARBA" id="ARBA00022723"/>
    </source>
</evidence>
<evidence type="ECO:0000256" key="4">
    <source>
        <dbReference type="PROSITE-ProRule" id="PRU00134"/>
    </source>
</evidence>
<comment type="caution">
    <text evidence="6">The sequence shown here is derived from an EMBL/GenBank/DDBJ whole genome shotgun (WGS) entry which is preliminary data.</text>
</comment>
<dbReference type="Pfam" id="PF01753">
    <property type="entry name" value="zf-MYND"/>
    <property type="match status" value="1"/>
</dbReference>
<accession>A0A9P5ZV02</accession>
<proteinExistence type="predicted"/>
<dbReference type="OrthoDB" id="3062451at2759"/>
<keyword evidence="7" id="KW-1185">Reference proteome</keyword>
<name>A0A9P5ZV02_PLEER</name>
<dbReference type="AlphaFoldDB" id="A0A9P5ZV02"/>
<feature type="domain" description="MYND-type" evidence="5">
    <location>
        <begin position="20"/>
        <end position="62"/>
    </location>
</feature>
<dbReference type="SUPFAM" id="SSF144232">
    <property type="entry name" value="HIT/MYND zinc finger-like"/>
    <property type="match status" value="1"/>
</dbReference>
<evidence type="ECO:0000256" key="2">
    <source>
        <dbReference type="ARBA" id="ARBA00022771"/>
    </source>
</evidence>
<keyword evidence="2 4" id="KW-0863">Zinc-finger</keyword>
<evidence type="ECO:0000313" key="6">
    <source>
        <dbReference type="EMBL" id="KAF9494479.1"/>
    </source>
</evidence>
<evidence type="ECO:0000259" key="5">
    <source>
        <dbReference type="PROSITE" id="PS50865"/>
    </source>
</evidence>
<keyword evidence="1" id="KW-0479">Metal-binding</keyword>
<dbReference type="EMBL" id="MU154572">
    <property type="protein sequence ID" value="KAF9494479.1"/>
    <property type="molecule type" value="Genomic_DNA"/>
</dbReference>
<organism evidence="6 7">
    <name type="scientific">Pleurotus eryngii</name>
    <name type="common">Boletus of the steppes</name>
    <dbReference type="NCBI Taxonomy" id="5323"/>
    <lineage>
        <taxon>Eukaryota</taxon>
        <taxon>Fungi</taxon>
        <taxon>Dikarya</taxon>
        <taxon>Basidiomycota</taxon>
        <taxon>Agaricomycotina</taxon>
        <taxon>Agaricomycetes</taxon>
        <taxon>Agaricomycetidae</taxon>
        <taxon>Agaricales</taxon>
        <taxon>Pleurotineae</taxon>
        <taxon>Pleurotaceae</taxon>
        <taxon>Pleurotus</taxon>
    </lineage>
</organism>
<protein>
    <recommendedName>
        <fullName evidence="5">MYND-type domain-containing protein</fullName>
    </recommendedName>
</protein>
<dbReference type="Proteomes" id="UP000807025">
    <property type="component" value="Unassembled WGS sequence"/>
</dbReference>